<keyword evidence="4 9" id="KW-0812">Transmembrane</keyword>
<feature type="transmembrane region" description="Helical" evidence="9">
    <location>
        <begin position="984"/>
        <end position="1006"/>
    </location>
</feature>
<keyword evidence="5" id="KW-0677">Repeat</keyword>
<feature type="transmembrane region" description="Helical" evidence="9">
    <location>
        <begin position="771"/>
        <end position="793"/>
    </location>
</feature>
<dbReference type="GO" id="GO:0016020">
    <property type="term" value="C:membrane"/>
    <property type="evidence" value="ECO:0007669"/>
    <property type="project" value="UniProtKB-SubCell"/>
</dbReference>
<feature type="transmembrane region" description="Helical" evidence="9">
    <location>
        <begin position="656"/>
        <end position="684"/>
    </location>
</feature>
<dbReference type="SUPFAM" id="SSF52075">
    <property type="entry name" value="Outer arm dynein light chain 1"/>
    <property type="match status" value="1"/>
</dbReference>
<feature type="transmembrane region" description="Helical" evidence="9">
    <location>
        <begin position="940"/>
        <end position="963"/>
    </location>
</feature>
<name>A0A8J2IEV0_9PLEO</name>
<keyword evidence="6 9" id="KW-1133">Transmembrane helix</keyword>
<dbReference type="Proteomes" id="UP000676310">
    <property type="component" value="Unassembled WGS sequence"/>
</dbReference>
<sequence length="1080" mass="120367">MDYDEAPPSSPPLACTMDFPPNPFFERQHTAFTTKSSSPPPVFSSDDSRESVDVTNYESPRIYKNKRKGAWWDSRESAHTSPEVKKTKFERNFDSGIYMLSDASNSSGELPPPPYVSPYNLRSKMPTKRAINTNVTNEEEIVIDTNSHPTAERAFNEQMDHGIARNQESYDFDGQNLEDSDIRHIGNLKTVISDPPVHDTELPTAGQYRSLLPKLQIHLSKNKLRRLVPSLFDLEHLTGLYLRQNEIEELPQQISCLRKLETLDVSLNKLKYLPFDVITLLSPHGNMSRLTLMGKDLLQPMPSRRFYTTDYQKQEQGSLHHMDSLPLDEVREDASNQLAHLYQTLATCKDRDQAVWRIRYFESWANSFDGGDNARECSVEQDVGFYPHHPCLPLEATNDSQVLSHAPRYIARTLVSYYEQNGSLLKASPRLPCSNEETYPIIIETNQGTYGVPSSPWFAPPSTSKVPSLVTASLHRELKSASIGNIRAYLEDFFPVVEAILSRAQENAADGYVVGNANMSEKKTEESTIGEQHVDYGIGHVRHSHTASRRKSSAVDPAIIAGEIFDERYETTQRGLKSRHAQMIALGGTIGTGLFVGSGQTLARGGPAFILSTYIAMSFLIFCTVAGIIEVAAYLPTPGSSMNLFGYRYVSRSMGFGLGWLYFYSLGILVPYEITAAGLVIEYWNPPVNIAVWITIMIIVIVGLNCFPVKFYGETEFWFAGTKVVMIVGLLILSFILFWGGGPQHDRLGFRYWKNPGAANTYLEEGNAGRLVALLSTMVLSAFPFTFAPELLVATGGEMQSPRRNLPTAARRYIYRLVIFYVGSVLAIGVICPSNDSIITSGGSGAGSSPFVAGIKNAGIPVLDSIINAGIIISAWSSGNSFLFLSSRSLYALALSGNAPSIFKSCTKSGVPYWAVTASSLFCALAYLNVGSESAVVFNWFVNLTNTSGFISWICCGIIFLRFRKACEAQNITDLPYRSPVNKWGAWCVIISFTFLCLINGFDVFWPEKWDVSSFFTAYVGIPMFFLFYGGHRIWAWSDTWAYAPEEVDMKTGLDQVLAEEVPARTVKGPWWKKITLLWQ</sequence>
<proteinExistence type="predicted"/>
<dbReference type="SMART" id="SM00369">
    <property type="entry name" value="LRR_TYP"/>
    <property type="match status" value="2"/>
</dbReference>
<dbReference type="OrthoDB" id="3900342at2759"/>
<feature type="transmembrane region" description="Helical" evidence="9">
    <location>
        <begin position="724"/>
        <end position="742"/>
    </location>
</feature>
<feature type="transmembrane region" description="Helical" evidence="9">
    <location>
        <begin position="813"/>
        <end position="831"/>
    </location>
</feature>
<dbReference type="InterPro" id="IPR032675">
    <property type="entry name" value="LRR_dom_sf"/>
</dbReference>
<dbReference type="EMBL" id="CAJRGZ010000029">
    <property type="protein sequence ID" value="CAG5184098.1"/>
    <property type="molecule type" value="Genomic_DNA"/>
</dbReference>
<feature type="compositionally biased region" description="Basic and acidic residues" evidence="8">
    <location>
        <begin position="73"/>
        <end position="87"/>
    </location>
</feature>
<dbReference type="AlphaFoldDB" id="A0A8J2IEV0"/>
<organism evidence="11 12">
    <name type="scientific">Alternaria atra</name>
    <dbReference type="NCBI Taxonomy" id="119953"/>
    <lineage>
        <taxon>Eukaryota</taxon>
        <taxon>Fungi</taxon>
        <taxon>Dikarya</taxon>
        <taxon>Ascomycota</taxon>
        <taxon>Pezizomycotina</taxon>
        <taxon>Dothideomycetes</taxon>
        <taxon>Pleosporomycetidae</taxon>
        <taxon>Pleosporales</taxon>
        <taxon>Pleosporineae</taxon>
        <taxon>Pleosporaceae</taxon>
        <taxon>Alternaria</taxon>
        <taxon>Alternaria sect. Ulocladioides</taxon>
    </lineage>
</organism>
<feature type="domain" description="Amino acid permease/ SLC12A" evidence="10">
    <location>
        <begin position="580"/>
        <end position="1035"/>
    </location>
</feature>
<evidence type="ECO:0000256" key="6">
    <source>
        <dbReference type="ARBA" id="ARBA00022989"/>
    </source>
</evidence>
<dbReference type="GO" id="GO:0015171">
    <property type="term" value="F:amino acid transmembrane transporter activity"/>
    <property type="evidence" value="ECO:0007669"/>
    <property type="project" value="TreeGrafter"/>
</dbReference>
<evidence type="ECO:0000256" key="1">
    <source>
        <dbReference type="ARBA" id="ARBA00004141"/>
    </source>
</evidence>
<keyword evidence="2" id="KW-0813">Transport</keyword>
<dbReference type="Pfam" id="PF13855">
    <property type="entry name" value="LRR_8"/>
    <property type="match status" value="1"/>
</dbReference>
<dbReference type="PANTHER" id="PTHR43341:SF38">
    <property type="entry name" value="PROLINE TRANSPORTER (EUROFUNG)"/>
    <property type="match status" value="1"/>
</dbReference>
<dbReference type="Gene3D" id="3.80.10.10">
    <property type="entry name" value="Ribonuclease Inhibitor"/>
    <property type="match status" value="1"/>
</dbReference>
<evidence type="ECO:0000256" key="7">
    <source>
        <dbReference type="ARBA" id="ARBA00023136"/>
    </source>
</evidence>
<keyword evidence="12" id="KW-1185">Reference proteome</keyword>
<evidence type="ECO:0000259" key="10">
    <source>
        <dbReference type="Pfam" id="PF00324"/>
    </source>
</evidence>
<keyword evidence="7 9" id="KW-0472">Membrane</keyword>
<feature type="transmembrane region" description="Helical" evidence="9">
    <location>
        <begin position="866"/>
        <end position="885"/>
    </location>
</feature>
<reference evidence="11" key="1">
    <citation type="submission" date="2021-05" db="EMBL/GenBank/DDBJ databases">
        <authorList>
            <person name="Stam R."/>
        </authorList>
    </citation>
    <scope>NUCLEOTIDE SEQUENCE</scope>
    <source>
        <strain evidence="11">CS162</strain>
    </source>
</reference>
<feature type="region of interest" description="Disordered" evidence="8">
    <location>
        <begin position="68"/>
        <end position="87"/>
    </location>
</feature>
<feature type="transmembrane region" description="Helical" evidence="9">
    <location>
        <begin position="911"/>
        <end position="928"/>
    </location>
</feature>
<feature type="transmembrane region" description="Helical" evidence="9">
    <location>
        <begin position="1012"/>
        <end position="1029"/>
    </location>
</feature>
<feature type="transmembrane region" description="Helical" evidence="9">
    <location>
        <begin position="609"/>
        <end position="635"/>
    </location>
</feature>
<gene>
    <name evidence="11" type="ORF">ALTATR162_LOCUS10909</name>
</gene>
<feature type="transmembrane region" description="Helical" evidence="9">
    <location>
        <begin position="690"/>
        <end position="712"/>
    </location>
</feature>
<dbReference type="Pfam" id="PF00324">
    <property type="entry name" value="AA_permease"/>
    <property type="match status" value="1"/>
</dbReference>
<dbReference type="InterPro" id="IPR003591">
    <property type="entry name" value="Leu-rich_rpt_typical-subtyp"/>
</dbReference>
<feature type="region of interest" description="Disordered" evidence="8">
    <location>
        <begin position="28"/>
        <end position="55"/>
    </location>
</feature>
<dbReference type="PANTHER" id="PTHR43341">
    <property type="entry name" value="AMINO ACID PERMEASE"/>
    <property type="match status" value="1"/>
</dbReference>
<dbReference type="GeneID" id="67011122"/>
<accession>A0A8J2IEV0</accession>
<comment type="subcellular location">
    <subcellularLocation>
        <location evidence="1">Membrane</location>
        <topology evidence="1">Multi-pass membrane protein</topology>
    </subcellularLocation>
</comment>
<dbReference type="RefSeq" id="XP_043174484.1">
    <property type="nucleotide sequence ID" value="XM_043318549.1"/>
</dbReference>
<dbReference type="InterPro" id="IPR001611">
    <property type="entry name" value="Leu-rich_rpt"/>
</dbReference>
<evidence type="ECO:0000256" key="9">
    <source>
        <dbReference type="SAM" id="Phobius"/>
    </source>
</evidence>
<dbReference type="InterPro" id="IPR004841">
    <property type="entry name" value="AA-permease/SLC12A_dom"/>
</dbReference>
<feature type="region of interest" description="Disordered" evidence="8">
    <location>
        <begin position="1"/>
        <end position="20"/>
    </location>
</feature>
<dbReference type="FunFam" id="1.20.1740.10:FF:000001">
    <property type="entry name" value="Amino acid permease"/>
    <property type="match status" value="1"/>
</dbReference>
<evidence type="ECO:0000256" key="5">
    <source>
        <dbReference type="ARBA" id="ARBA00022737"/>
    </source>
</evidence>
<protein>
    <recommendedName>
        <fullName evidence="10">Amino acid permease/ SLC12A domain-containing protein</fullName>
    </recommendedName>
</protein>
<evidence type="ECO:0000256" key="3">
    <source>
        <dbReference type="ARBA" id="ARBA00022614"/>
    </source>
</evidence>
<evidence type="ECO:0000256" key="2">
    <source>
        <dbReference type="ARBA" id="ARBA00022448"/>
    </source>
</evidence>
<comment type="caution">
    <text evidence="11">The sequence shown here is derived from an EMBL/GenBank/DDBJ whole genome shotgun (WGS) entry which is preliminary data.</text>
</comment>
<keyword evidence="3" id="KW-0433">Leucine-rich repeat</keyword>
<dbReference type="InterPro" id="IPR050524">
    <property type="entry name" value="APC_YAT"/>
</dbReference>
<evidence type="ECO:0000313" key="11">
    <source>
        <dbReference type="EMBL" id="CAG5184098.1"/>
    </source>
</evidence>
<evidence type="ECO:0000256" key="8">
    <source>
        <dbReference type="SAM" id="MobiDB-lite"/>
    </source>
</evidence>
<evidence type="ECO:0000313" key="12">
    <source>
        <dbReference type="Proteomes" id="UP000676310"/>
    </source>
</evidence>
<dbReference type="Gene3D" id="1.20.1740.10">
    <property type="entry name" value="Amino acid/polyamine transporter I"/>
    <property type="match status" value="1"/>
</dbReference>
<evidence type="ECO:0000256" key="4">
    <source>
        <dbReference type="ARBA" id="ARBA00022692"/>
    </source>
</evidence>